<dbReference type="PANTHER" id="PTHR35149:SF2">
    <property type="entry name" value="DUF262 DOMAIN-CONTAINING PROTEIN"/>
    <property type="match status" value="1"/>
</dbReference>
<dbReference type="InterPro" id="IPR014048">
    <property type="entry name" value="MethylDNA_cys_MeTrfase_DNA-bd"/>
</dbReference>
<comment type="caution">
    <text evidence="5">The sequence shown here is derived from an EMBL/GenBank/DDBJ whole genome shotgun (WGS) entry which is preliminary data.</text>
</comment>
<dbReference type="Pfam" id="PF01035">
    <property type="entry name" value="DNA_binding_1"/>
    <property type="match status" value="1"/>
</dbReference>
<keyword evidence="1" id="KW-0227">DNA damage</keyword>
<dbReference type="GO" id="GO:0006281">
    <property type="term" value="P:DNA repair"/>
    <property type="evidence" value="ECO:0007669"/>
    <property type="project" value="InterPro"/>
</dbReference>
<evidence type="ECO:0000313" key="5">
    <source>
        <dbReference type="EMBL" id="MCQ8831692.1"/>
    </source>
</evidence>
<proteinExistence type="predicted"/>
<accession>A0A9X2LXS2</accession>
<dbReference type="Gene3D" id="1.10.10.10">
    <property type="entry name" value="Winged helix-like DNA-binding domain superfamily/Winged helix DNA-binding domain"/>
    <property type="match status" value="1"/>
</dbReference>
<evidence type="ECO:0000259" key="3">
    <source>
        <dbReference type="Pfam" id="PF03235"/>
    </source>
</evidence>
<protein>
    <submittedName>
        <fullName evidence="5">DUF262 domain-containing protein</fullName>
    </submittedName>
</protein>
<dbReference type="InterPro" id="IPR011089">
    <property type="entry name" value="GmrSD_C"/>
</dbReference>
<gene>
    <name evidence="5" type="ORF">NQU54_22125</name>
</gene>
<dbReference type="SUPFAM" id="SSF46767">
    <property type="entry name" value="Methylated DNA-protein cysteine methyltransferase, C-terminal domain"/>
    <property type="match status" value="1"/>
</dbReference>
<dbReference type="InterPro" id="IPR036217">
    <property type="entry name" value="MethylDNA_cys_MeTrfase_DNAb"/>
</dbReference>
<dbReference type="InterPro" id="IPR004919">
    <property type="entry name" value="GmrSD_N"/>
</dbReference>
<feature type="domain" description="Methylated-DNA-[protein]-cysteine S-methyltransferase DNA binding" evidence="2">
    <location>
        <begin position="586"/>
        <end position="661"/>
    </location>
</feature>
<dbReference type="PANTHER" id="PTHR35149">
    <property type="entry name" value="SLL5132 PROTEIN"/>
    <property type="match status" value="1"/>
</dbReference>
<evidence type="ECO:0000259" key="4">
    <source>
        <dbReference type="Pfam" id="PF07510"/>
    </source>
</evidence>
<dbReference type="InterPro" id="IPR036388">
    <property type="entry name" value="WH-like_DNA-bd_sf"/>
</dbReference>
<feature type="domain" description="GmrSD restriction endonucleases C-terminal" evidence="4">
    <location>
        <begin position="417"/>
        <end position="559"/>
    </location>
</feature>
<name>A0A9X2LXS2_STRMQ</name>
<reference evidence="5" key="1">
    <citation type="submission" date="2022-06" db="EMBL/GenBank/DDBJ databases">
        <title>WGS of actinobacteria.</title>
        <authorList>
            <person name="Thawai C."/>
        </authorList>
    </citation>
    <scope>NUCLEOTIDE SEQUENCE</scope>
    <source>
        <strain evidence="5">DSM 42010</strain>
    </source>
</reference>
<dbReference type="GO" id="GO:0003824">
    <property type="term" value="F:catalytic activity"/>
    <property type="evidence" value="ECO:0007669"/>
    <property type="project" value="InterPro"/>
</dbReference>
<dbReference type="AlphaFoldDB" id="A0A9X2LXS2"/>
<feature type="domain" description="GmrSD restriction endonucleases N-terminal" evidence="3">
    <location>
        <begin position="9"/>
        <end position="229"/>
    </location>
</feature>
<dbReference type="Pfam" id="PF03235">
    <property type="entry name" value="GmrSD_N"/>
    <property type="match status" value="1"/>
</dbReference>
<evidence type="ECO:0000256" key="1">
    <source>
        <dbReference type="ARBA" id="ARBA00022763"/>
    </source>
</evidence>
<keyword evidence="6" id="KW-1185">Reference proteome</keyword>
<dbReference type="EMBL" id="JANIIC010000026">
    <property type="protein sequence ID" value="MCQ8831692.1"/>
    <property type="molecule type" value="Genomic_DNA"/>
</dbReference>
<evidence type="ECO:0000313" key="6">
    <source>
        <dbReference type="Proteomes" id="UP001142400"/>
    </source>
</evidence>
<dbReference type="Proteomes" id="UP001142400">
    <property type="component" value="Unassembled WGS sequence"/>
</dbReference>
<dbReference type="RefSeq" id="WP_257632575.1">
    <property type="nucleotide sequence ID" value="NZ_JANIIC010000026.1"/>
</dbReference>
<organism evidence="5 6">
    <name type="scientific">Streptomyces malaysiensis subsp. samsunensis</name>
    <dbReference type="NCBI Taxonomy" id="459658"/>
    <lineage>
        <taxon>Bacteria</taxon>
        <taxon>Bacillati</taxon>
        <taxon>Actinomycetota</taxon>
        <taxon>Actinomycetes</taxon>
        <taxon>Kitasatosporales</taxon>
        <taxon>Streptomycetaceae</taxon>
        <taxon>Streptomyces</taxon>
        <taxon>Streptomyces violaceusniger group</taxon>
    </lineage>
</organism>
<dbReference type="Pfam" id="PF07510">
    <property type="entry name" value="GmrSD_C"/>
    <property type="match status" value="1"/>
</dbReference>
<sequence>MEARETTFERLIQGDNQFQVPLYQRTYSWDVDDHRRLWDDLVEQATVGSDASQAPSGHFLGSLVLDPRPPMPDTVQRWVVIDGQQRLTTLMLLACALRDHVRTFDKVKADLIHRRYLINEEDYGGLDAYRLLPTQADRPSYLACVDNDPQAGGDDSIGVAYRFFLAALAEYDPAGEWDTVRHIDQALRHRLTLVTITAGPQDNAFRIFESLNNTGKPLSQADLLRNYVFMQLPRLGEHVYDKIWLPLQTELGPERLTTLAWLDLVLQGQSRVTISEVYQGQQRRMGRIVAASDEEGLRDDLARLRRLGHLLMRVFEPEREPDVELRAVLQRLVQWGGEAHYPPALHVLDRVDRGTVEPREAVEALSFVESFLVRRMICREPSQSVRQILATLPSGIERDRSLPEAVHRYLSGLRRGWPRDEDLREAIRTQPFYWQGSSRHRAYVLRRFEEDYMAPEPVDFSRAWATIEHVLPQRPGQEWLAMLAEDTEEGERAEELHETLVHTLGNLTLTGENTRLSNHPYERKQQIFDQSALRMNREIAATERWGRKEILSRADRLADRAVRMWPGPVTGDDDQSGERSEWLRLRKVLAALPSGKWTTYKDLAAVTGAGSPQTVGNYLATRTGIPNAHRVLRANGTSSPDFAWLDGRKETQREALEREGVRFNGAVADPEQKLTTEELADLAGLDRPREVEEEAAAASEAEGIITDRAENFGKLLRTHHPDLADGLLTLLRKWEADGGWLGYGLAEETSCAPMLREGNGSQGSIWPVSIYPRSGVVEVVFAHLARREPFTRPGLLAELRDRIRAIPGVTLTVPDEELPRRRPSFPLGVLRGGGLVRFAETLEWFRQQSL</sequence>
<evidence type="ECO:0000259" key="2">
    <source>
        <dbReference type="Pfam" id="PF01035"/>
    </source>
</evidence>